<gene>
    <name evidence="1" type="ORF">ANI01nite_19980</name>
</gene>
<protein>
    <submittedName>
        <fullName evidence="1">Uncharacterized protein</fullName>
    </submittedName>
</protein>
<accession>A0ABQ0RMN9</accession>
<dbReference type="RefSeq" id="WP_141357756.1">
    <property type="nucleotide sequence ID" value="NZ_BAAAWM010000001.1"/>
</dbReference>
<name>A0ABQ0RMN9_GLUNI</name>
<evidence type="ECO:0000313" key="2">
    <source>
        <dbReference type="Proteomes" id="UP000316242"/>
    </source>
</evidence>
<reference evidence="1 2" key="1">
    <citation type="submission" date="2019-06" db="EMBL/GenBank/DDBJ databases">
        <title>Whole genome shotgun sequence of Glutamicibacter nicotianae NBRC 14234.</title>
        <authorList>
            <person name="Hosoyama A."/>
            <person name="Uohara A."/>
            <person name="Ohji S."/>
            <person name="Ichikawa N."/>
        </authorList>
    </citation>
    <scope>NUCLEOTIDE SEQUENCE [LARGE SCALE GENOMIC DNA]</scope>
    <source>
        <strain evidence="1 2">NBRC 14234</strain>
    </source>
</reference>
<proteinExistence type="predicted"/>
<keyword evidence="2" id="KW-1185">Reference proteome</keyword>
<dbReference type="EMBL" id="BJNE01000007">
    <property type="protein sequence ID" value="GEC12795.1"/>
    <property type="molecule type" value="Genomic_DNA"/>
</dbReference>
<comment type="caution">
    <text evidence="1">The sequence shown here is derived from an EMBL/GenBank/DDBJ whole genome shotgun (WGS) entry which is preliminary data.</text>
</comment>
<evidence type="ECO:0000313" key="1">
    <source>
        <dbReference type="EMBL" id="GEC12795.1"/>
    </source>
</evidence>
<organism evidence="1 2">
    <name type="scientific">Glutamicibacter nicotianae</name>
    <name type="common">Arthrobacter nicotianae</name>
    <dbReference type="NCBI Taxonomy" id="37929"/>
    <lineage>
        <taxon>Bacteria</taxon>
        <taxon>Bacillati</taxon>
        <taxon>Actinomycetota</taxon>
        <taxon>Actinomycetes</taxon>
        <taxon>Micrococcales</taxon>
        <taxon>Micrococcaceae</taxon>
        <taxon>Glutamicibacter</taxon>
    </lineage>
</organism>
<dbReference type="Proteomes" id="UP000316242">
    <property type="component" value="Unassembled WGS sequence"/>
</dbReference>
<sequence length="63" mass="6822">MPATAVQSCDRDTRKKSDQLPLFAEFQRAGYQESATVVLEGEKGLTAYTMPSATDPAPESVDN</sequence>